<dbReference type="EMBL" id="JBHSRS010000069">
    <property type="protein sequence ID" value="MFC6282156.1"/>
    <property type="molecule type" value="Genomic_DNA"/>
</dbReference>
<gene>
    <name evidence="2" type="ORF">ACFQND_13055</name>
</gene>
<evidence type="ECO:0000256" key="1">
    <source>
        <dbReference type="SAM" id="SignalP"/>
    </source>
</evidence>
<evidence type="ECO:0000313" key="2">
    <source>
        <dbReference type="EMBL" id="MFC6282156.1"/>
    </source>
</evidence>
<reference evidence="3" key="1">
    <citation type="journal article" date="2019" name="Int. J. Syst. Evol. Microbiol.">
        <title>The Global Catalogue of Microorganisms (GCM) 10K type strain sequencing project: providing services to taxonomists for standard genome sequencing and annotation.</title>
        <authorList>
            <consortium name="The Broad Institute Genomics Platform"/>
            <consortium name="The Broad Institute Genome Sequencing Center for Infectious Disease"/>
            <person name="Wu L."/>
            <person name="Ma J."/>
        </authorList>
    </citation>
    <scope>NUCLEOTIDE SEQUENCE [LARGE SCALE GENOMIC DNA]</scope>
    <source>
        <strain evidence="3">CCUG 39402</strain>
    </source>
</reference>
<evidence type="ECO:0000313" key="3">
    <source>
        <dbReference type="Proteomes" id="UP001596270"/>
    </source>
</evidence>
<dbReference type="RefSeq" id="WP_371436014.1">
    <property type="nucleotide sequence ID" value="NZ_JBHSRS010000069.1"/>
</dbReference>
<dbReference type="PROSITE" id="PS51257">
    <property type="entry name" value="PROKAR_LIPOPROTEIN"/>
    <property type="match status" value="1"/>
</dbReference>
<accession>A0ABW1U0D3</accession>
<keyword evidence="3" id="KW-1185">Reference proteome</keyword>
<sequence length="145" mass="15852">MKLVHSISLALAITSCGSLAWSAQPFQQDAHHPAASSSTSKVMPGKASSDMSAMNTQMKAMGEVHDKMMAAKTPEERDALMAQHMKIMQDSMAMMKGMSAGAMGDMKGTQKSEMATHNQVMEKRMDMMQSMMQMMMDRMPVPAGR</sequence>
<organism evidence="2 3">
    <name type="scientific">Polaromonas aquatica</name>
    <dbReference type="NCBI Taxonomy" id="332657"/>
    <lineage>
        <taxon>Bacteria</taxon>
        <taxon>Pseudomonadati</taxon>
        <taxon>Pseudomonadota</taxon>
        <taxon>Betaproteobacteria</taxon>
        <taxon>Burkholderiales</taxon>
        <taxon>Comamonadaceae</taxon>
        <taxon>Polaromonas</taxon>
    </lineage>
</organism>
<keyword evidence="1" id="KW-0732">Signal</keyword>
<protein>
    <submittedName>
        <fullName evidence="2">Uncharacterized protein</fullName>
    </submittedName>
</protein>
<feature type="chain" id="PRO_5047068650" evidence="1">
    <location>
        <begin position="21"/>
        <end position="145"/>
    </location>
</feature>
<dbReference type="Proteomes" id="UP001596270">
    <property type="component" value="Unassembled WGS sequence"/>
</dbReference>
<proteinExistence type="predicted"/>
<comment type="caution">
    <text evidence="2">The sequence shown here is derived from an EMBL/GenBank/DDBJ whole genome shotgun (WGS) entry which is preliminary data.</text>
</comment>
<name>A0ABW1U0D3_9BURK</name>
<feature type="signal peptide" evidence="1">
    <location>
        <begin position="1"/>
        <end position="20"/>
    </location>
</feature>